<keyword evidence="7 8" id="KW-0472">Membrane</keyword>
<feature type="domain" description="Glycosyltransferase RgtA/B/C/D-like" evidence="9">
    <location>
        <begin position="109"/>
        <end position="249"/>
    </location>
</feature>
<evidence type="ECO:0000313" key="10">
    <source>
        <dbReference type="EMBL" id="UOG74744.1"/>
    </source>
</evidence>
<dbReference type="GO" id="GO:0016757">
    <property type="term" value="F:glycosyltransferase activity"/>
    <property type="evidence" value="ECO:0007669"/>
    <property type="project" value="UniProtKB-KW"/>
</dbReference>
<evidence type="ECO:0000256" key="3">
    <source>
        <dbReference type="ARBA" id="ARBA00022676"/>
    </source>
</evidence>
<dbReference type="PANTHER" id="PTHR33908">
    <property type="entry name" value="MANNOSYLTRANSFERASE YKCB-RELATED"/>
    <property type="match status" value="1"/>
</dbReference>
<evidence type="ECO:0000256" key="8">
    <source>
        <dbReference type="SAM" id="Phobius"/>
    </source>
</evidence>
<name>A0ABY4D0J3_9BACT</name>
<evidence type="ECO:0000256" key="4">
    <source>
        <dbReference type="ARBA" id="ARBA00022679"/>
    </source>
</evidence>
<dbReference type="RefSeq" id="WP_243798315.1">
    <property type="nucleotide sequence ID" value="NZ_CP094669.1"/>
</dbReference>
<feature type="transmembrane region" description="Helical" evidence="8">
    <location>
        <begin position="296"/>
        <end position="318"/>
    </location>
</feature>
<accession>A0ABY4D0J3</accession>
<dbReference type="InterPro" id="IPR050297">
    <property type="entry name" value="LipidA_mod_glycosyltrf_83"/>
</dbReference>
<feature type="transmembrane region" description="Helical" evidence="8">
    <location>
        <begin position="338"/>
        <end position="359"/>
    </location>
</feature>
<reference evidence="10 11" key="1">
    <citation type="submission" date="2022-03" db="EMBL/GenBank/DDBJ databases">
        <title>Hymenobactersp. isolated from the air.</title>
        <authorList>
            <person name="Won M."/>
            <person name="Kwon S.-W."/>
        </authorList>
    </citation>
    <scope>NUCLEOTIDE SEQUENCE [LARGE SCALE GENOMIC DNA]</scope>
    <source>
        <strain evidence="10 11">KACC 21982</strain>
    </source>
</reference>
<evidence type="ECO:0000256" key="7">
    <source>
        <dbReference type="ARBA" id="ARBA00023136"/>
    </source>
</evidence>
<dbReference type="EC" id="2.4.-.-" evidence="10"/>
<dbReference type="InterPro" id="IPR038731">
    <property type="entry name" value="RgtA/B/C-like"/>
</dbReference>
<dbReference type="EMBL" id="CP094669">
    <property type="protein sequence ID" value="UOG74744.1"/>
    <property type="molecule type" value="Genomic_DNA"/>
</dbReference>
<feature type="transmembrane region" description="Helical" evidence="8">
    <location>
        <begin position="108"/>
        <end position="125"/>
    </location>
</feature>
<feature type="transmembrane region" description="Helical" evidence="8">
    <location>
        <begin position="159"/>
        <end position="177"/>
    </location>
</feature>
<dbReference type="PANTHER" id="PTHR33908:SF11">
    <property type="entry name" value="MEMBRANE PROTEIN"/>
    <property type="match status" value="1"/>
</dbReference>
<feature type="transmembrane region" description="Helical" evidence="8">
    <location>
        <begin position="396"/>
        <end position="416"/>
    </location>
</feature>
<organism evidence="10 11">
    <name type="scientific">Hymenobacter tibetensis</name>
    <dbReference type="NCBI Taxonomy" id="497967"/>
    <lineage>
        <taxon>Bacteria</taxon>
        <taxon>Pseudomonadati</taxon>
        <taxon>Bacteroidota</taxon>
        <taxon>Cytophagia</taxon>
        <taxon>Cytophagales</taxon>
        <taxon>Hymenobacteraceae</taxon>
        <taxon>Hymenobacter</taxon>
    </lineage>
</organism>
<keyword evidence="3 10" id="KW-0328">Glycosyltransferase</keyword>
<evidence type="ECO:0000256" key="2">
    <source>
        <dbReference type="ARBA" id="ARBA00022475"/>
    </source>
</evidence>
<feature type="transmembrane region" description="Helical" evidence="8">
    <location>
        <begin position="131"/>
        <end position="150"/>
    </location>
</feature>
<dbReference type="Pfam" id="PF13231">
    <property type="entry name" value="PMT_2"/>
    <property type="match status" value="1"/>
</dbReference>
<protein>
    <submittedName>
        <fullName evidence="10">Glycosyltransferase family 39 protein</fullName>
        <ecNumber evidence="10">2.4.-.-</ecNumber>
    </submittedName>
</protein>
<evidence type="ECO:0000256" key="6">
    <source>
        <dbReference type="ARBA" id="ARBA00022989"/>
    </source>
</evidence>
<evidence type="ECO:0000256" key="1">
    <source>
        <dbReference type="ARBA" id="ARBA00004651"/>
    </source>
</evidence>
<gene>
    <name evidence="10" type="ORF">MTX78_21835</name>
</gene>
<evidence type="ECO:0000259" key="9">
    <source>
        <dbReference type="Pfam" id="PF13231"/>
    </source>
</evidence>
<evidence type="ECO:0000313" key="11">
    <source>
        <dbReference type="Proteomes" id="UP000831113"/>
    </source>
</evidence>
<feature type="transmembrane region" description="Helical" evidence="8">
    <location>
        <begin position="197"/>
        <end position="218"/>
    </location>
</feature>
<keyword evidence="4 10" id="KW-0808">Transferase</keyword>
<proteinExistence type="predicted"/>
<sequence>MSVSTTARKVSVGAFFSLLLVLGLCLHRDYGVSWDETTDHQNGAVNGRYVAELLFPGLLRGNPKLAAIPPLANYHENDHGVLFELPVAALGFLLTPSDSQTYFYMRHLLIFLMFVGGVWVLYQLGTIYFQSWQWGLLAALLLVLSPRFFAEAFFNGKDIPFMVCFALAMYTLFRFIAQPTAWRMVAHAVATAAAIDIRVPGIMLIAFTIGMILLEIGWAVPGRTASPRRWLFLALLYLGLTAILVVAGWPALWTNPVAHFMQAYQSLSHFNWPAKTNFYLGHYVAVEKLPWHYIPVWLVSTTPLPYVLVALLGLAAGLYQACRKGWGSLRSATVRLELLLAGWLFAPVIIVVALGSVLYDGWRHLYFIYPALLLWAVRGVKVLAEAVWQKQSTWKLSALGVGVFGLNALYVGGQMIQLHPYQNLYFSVLPPATAEQLMERDYWGLGFREGLEWIAVHDTSSHITIHTPAQYPLYNNLLILNPADRARFHYFPSPKSRYFITNFRWQPDSYLSSLGPEVYVIRAGGIKILSVFRRP</sequence>
<dbReference type="Proteomes" id="UP000831113">
    <property type="component" value="Chromosome"/>
</dbReference>
<keyword evidence="11" id="KW-1185">Reference proteome</keyword>
<comment type="subcellular location">
    <subcellularLocation>
        <location evidence="1">Cell membrane</location>
        <topology evidence="1">Multi-pass membrane protein</topology>
    </subcellularLocation>
</comment>
<evidence type="ECO:0000256" key="5">
    <source>
        <dbReference type="ARBA" id="ARBA00022692"/>
    </source>
</evidence>
<keyword evidence="2" id="KW-1003">Cell membrane</keyword>
<keyword evidence="6 8" id="KW-1133">Transmembrane helix</keyword>
<feature type="transmembrane region" description="Helical" evidence="8">
    <location>
        <begin position="365"/>
        <end position="384"/>
    </location>
</feature>
<feature type="transmembrane region" description="Helical" evidence="8">
    <location>
        <begin position="230"/>
        <end position="252"/>
    </location>
</feature>
<keyword evidence="5 8" id="KW-0812">Transmembrane</keyword>